<dbReference type="Proteomes" id="UP000269721">
    <property type="component" value="Unassembled WGS sequence"/>
</dbReference>
<comment type="subcellular location">
    <subcellularLocation>
        <location evidence="1">Mitochondrion inner membrane</location>
        <topology evidence="1">Single-pass membrane protein</topology>
    </subcellularLocation>
</comment>
<dbReference type="OrthoDB" id="5598305at2759"/>
<keyword evidence="10" id="KW-0496">Mitochondrion</keyword>
<evidence type="ECO:0000256" key="9">
    <source>
        <dbReference type="ARBA" id="ARBA00023010"/>
    </source>
</evidence>
<keyword evidence="5" id="KW-0812">Transmembrane</keyword>
<evidence type="ECO:0000256" key="12">
    <source>
        <dbReference type="SAM" id="MobiDB-lite"/>
    </source>
</evidence>
<proteinExistence type="inferred from homology"/>
<name>A0A4P9WH91_9FUNG</name>
<dbReference type="AlphaFoldDB" id="A0A4P9WH91"/>
<keyword evidence="9" id="KW-0811">Translocation</keyword>
<evidence type="ECO:0000256" key="1">
    <source>
        <dbReference type="ARBA" id="ARBA00004434"/>
    </source>
</evidence>
<evidence type="ECO:0000256" key="8">
    <source>
        <dbReference type="ARBA" id="ARBA00022989"/>
    </source>
</evidence>
<dbReference type="EMBL" id="KZ995179">
    <property type="protein sequence ID" value="RKO91213.1"/>
    <property type="molecule type" value="Genomic_DNA"/>
</dbReference>
<evidence type="ECO:0000256" key="3">
    <source>
        <dbReference type="ARBA" id="ARBA00020796"/>
    </source>
</evidence>
<evidence type="ECO:0000256" key="10">
    <source>
        <dbReference type="ARBA" id="ARBA00023128"/>
    </source>
</evidence>
<protein>
    <recommendedName>
        <fullName evidence="3">Mitochondrial import inner membrane translocase subunit TIM54</fullName>
    </recommendedName>
</protein>
<evidence type="ECO:0000256" key="6">
    <source>
        <dbReference type="ARBA" id="ARBA00022792"/>
    </source>
</evidence>
<evidence type="ECO:0000256" key="11">
    <source>
        <dbReference type="ARBA" id="ARBA00023136"/>
    </source>
</evidence>
<keyword evidence="14" id="KW-1185">Reference proteome</keyword>
<evidence type="ECO:0000256" key="5">
    <source>
        <dbReference type="ARBA" id="ARBA00022692"/>
    </source>
</evidence>
<evidence type="ECO:0000256" key="4">
    <source>
        <dbReference type="ARBA" id="ARBA00022448"/>
    </source>
</evidence>
<evidence type="ECO:0000256" key="7">
    <source>
        <dbReference type="ARBA" id="ARBA00022927"/>
    </source>
</evidence>
<feature type="compositionally biased region" description="Pro residues" evidence="12">
    <location>
        <begin position="246"/>
        <end position="258"/>
    </location>
</feature>
<dbReference type="InterPro" id="IPR021056">
    <property type="entry name" value="Mt_import_IM_translocase_Tim54"/>
</dbReference>
<evidence type="ECO:0000313" key="13">
    <source>
        <dbReference type="EMBL" id="RKO91213.1"/>
    </source>
</evidence>
<gene>
    <name evidence="13" type="ORF">BDK51DRAFT_45966</name>
</gene>
<feature type="region of interest" description="Disordered" evidence="12">
    <location>
        <begin position="216"/>
        <end position="268"/>
    </location>
</feature>
<keyword evidence="6" id="KW-0999">Mitochondrion inner membrane</keyword>
<keyword evidence="8" id="KW-1133">Transmembrane helix</keyword>
<dbReference type="Pfam" id="PF11711">
    <property type="entry name" value="Tim54"/>
    <property type="match status" value="1"/>
</dbReference>
<dbReference type="GO" id="GO:0005743">
    <property type="term" value="C:mitochondrial inner membrane"/>
    <property type="evidence" value="ECO:0007669"/>
    <property type="project" value="UniProtKB-SubCell"/>
</dbReference>
<accession>A0A4P9WH91</accession>
<keyword evidence="4" id="KW-0813">Transport</keyword>
<dbReference type="GO" id="GO:0015031">
    <property type="term" value="P:protein transport"/>
    <property type="evidence" value="ECO:0007669"/>
    <property type="project" value="UniProtKB-KW"/>
</dbReference>
<organism evidence="13 14">
    <name type="scientific">Blyttiomyces helicus</name>
    <dbReference type="NCBI Taxonomy" id="388810"/>
    <lineage>
        <taxon>Eukaryota</taxon>
        <taxon>Fungi</taxon>
        <taxon>Fungi incertae sedis</taxon>
        <taxon>Chytridiomycota</taxon>
        <taxon>Chytridiomycota incertae sedis</taxon>
        <taxon>Chytridiomycetes</taxon>
        <taxon>Chytridiomycetes incertae sedis</taxon>
        <taxon>Blyttiomyces</taxon>
    </lineage>
</organism>
<comment type="similarity">
    <text evidence="2">Belongs to the TIM54 family.</text>
</comment>
<evidence type="ECO:0000313" key="14">
    <source>
        <dbReference type="Proteomes" id="UP000269721"/>
    </source>
</evidence>
<keyword evidence="11" id="KW-0472">Membrane</keyword>
<sequence length="366" mass="40856">MLPRLRVPHTGHTWLSSSVSDCLHKRTSRLANIPKKVAAPDALDQNVDPLAAGKEKLAMTSYILSKLPSRNWCIFWGASASITGLGLYDMYRFREIRKDLVERAAILALEPLPTTEMPRKVIVYVAPSHWARYWFREYVKPDYDLVEPKKVGGVRTQVRDLIWTGKDEAKQPAAPSAVFENPYVATAPPKYLPENGLVAVGPGAWREMLRGLREGCLAERPPPPPAEDPLPTPTPSIDGETLNPDVPTPTPTPAPTPASTPLDLSDTNIPQIPLPPVGYITGRNMVGWSKFPARIYAWFHERDTIAEVGEEALQIAFGRTREFRDSDANRGADDYYHVADLEQEQEDAVAPVALEYGVREKLWIYN</sequence>
<evidence type="ECO:0000256" key="2">
    <source>
        <dbReference type="ARBA" id="ARBA00006355"/>
    </source>
</evidence>
<feature type="compositionally biased region" description="Pro residues" evidence="12">
    <location>
        <begin position="220"/>
        <end position="234"/>
    </location>
</feature>
<keyword evidence="7" id="KW-0653">Protein transport</keyword>
<reference evidence="14" key="1">
    <citation type="journal article" date="2018" name="Nat. Microbiol.">
        <title>Leveraging single-cell genomics to expand the fungal tree of life.</title>
        <authorList>
            <person name="Ahrendt S.R."/>
            <person name="Quandt C.A."/>
            <person name="Ciobanu D."/>
            <person name="Clum A."/>
            <person name="Salamov A."/>
            <person name="Andreopoulos B."/>
            <person name="Cheng J.F."/>
            <person name="Woyke T."/>
            <person name="Pelin A."/>
            <person name="Henrissat B."/>
            <person name="Reynolds N.K."/>
            <person name="Benny G.L."/>
            <person name="Smith M.E."/>
            <person name="James T.Y."/>
            <person name="Grigoriev I.V."/>
        </authorList>
    </citation>
    <scope>NUCLEOTIDE SEQUENCE [LARGE SCALE GENOMIC DNA]</scope>
</reference>